<dbReference type="PANTHER" id="PTHR47506">
    <property type="entry name" value="TRANSCRIPTIONAL REGULATORY PROTEIN"/>
    <property type="match status" value="1"/>
</dbReference>
<dbReference type="InterPro" id="IPR036271">
    <property type="entry name" value="Tet_transcr_reg_TetR-rel_C_sf"/>
</dbReference>
<dbReference type="Gene3D" id="1.10.10.60">
    <property type="entry name" value="Homeodomain-like"/>
    <property type="match status" value="1"/>
</dbReference>
<dbReference type="SUPFAM" id="SSF46689">
    <property type="entry name" value="Homeodomain-like"/>
    <property type="match status" value="1"/>
</dbReference>
<evidence type="ECO:0000256" key="4">
    <source>
        <dbReference type="PROSITE-ProRule" id="PRU00335"/>
    </source>
</evidence>
<dbReference type="AlphaFoldDB" id="A0A172WK44"/>
<keyword evidence="1" id="KW-0805">Transcription regulation</keyword>
<evidence type="ECO:0000256" key="3">
    <source>
        <dbReference type="ARBA" id="ARBA00023163"/>
    </source>
</evidence>
<proteinExistence type="predicted"/>
<dbReference type="Gene3D" id="1.10.357.10">
    <property type="entry name" value="Tetracycline Repressor, domain 2"/>
    <property type="match status" value="1"/>
</dbReference>
<dbReference type="PANTHER" id="PTHR47506:SF10">
    <property type="entry name" value="TRANSCRIPTIONAL REGULATORY PROTEIN"/>
    <property type="match status" value="1"/>
</dbReference>
<dbReference type="Pfam" id="PF00440">
    <property type="entry name" value="TetR_N"/>
    <property type="match status" value="1"/>
</dbReference>
<name>A0A172WK44_STUST</name>
<dbReference type="InterPro" id="IPR009057">
    <property type="entry name" value="Homeodomain-like_sf"/>
</dbReference>
<dbReference type="RefSeq" id="WP_064480364.1">
    <property type="nucleotide sequence ID" value="NZ_CP015641.1"/>
</dbReference>
<evidence type="ECO:0000256" key="2">
    <source>
        <dbReference type="ARBA" id="ARBA00023125"/>
    </source>
</evidence>
<dbReference type="Proteomes" id="UP000077787">
    <property type="component" value="Chromosome"/>
</dbReference>
<organism evidence="6 7">
    <name type="scientific">Stutzerimonas stutzeri</name>
    <name type="common">Pseudomonas stutzeri</name>
    <dbReference type="NCBI Taxonomy" id="316"/>
    <lineage>
        <taxon>Bacteria</taxon>
        <taxon>Pseudomonadati</taxon>
        <taxon>Pseudomonadota</taxon>
        <taxon>Gammaproteobacteria</taxon>
        <taxon>Pseudomonadales</taxon>
        <taxon>Pseudomonadaceae</taxon>
        <taxon>Stutzerimonas</taxon>
    </lineage>
</organism>
<dbReference type="InterPro" id="IPR011075">
    <property type="entry name" value="TetR_C"/>
</dbReference>
<sequence length="203" mass="22849">MPRMTKYDRQVALERAVALFWARGYTAASMKQIENSLDMRPASLYAAFGSKDGLFAEALELYLQTMFSELDEHLAGYSSVIEGLEEFIRAVGSTPADAHPPAKACMLVKTLLELNDAQKPAQAQINDIFARIEARFAAIIDQARLRGETRPDLDCSRMARLFQAQMMGLRSFAQREVPPEHVQALADDVVDFLRSRWRPDHDA</sequence>
<dbReference type="Pfam" id="PF16925">
    <property type="entry name" value="TetR_C_13"/>
    <property type="match status" value="1"/>
</dbReference>
<keyword evidence="3" id="KW-0804">Transcription</keyword>
<evidence type="ECO:0000313" key="7">
    <source>
        <dbReference type="Proteomes" id="UP000077787"/>
    </source>
</evidence>
<dbReference type="SUPFAM" id="SSF48498">
    <property type="entry name" value="Tetracyclin repressor-like, C-terminal domain"/>
    <property type="match status" value="1"/>
</dbReference>
<gene>
    <name evidence="6" type="ORF">PS273GM_01035</name>
</gene>
<dbReference type="EMBL" id="CP015641">
    <property type="protein sequence ID" value="ANF23824.1"/>
    <property type="molecule type" value="Genomic_DNA"/>
</dbReference>
<dbReference type="OrthoDB" id="270177at2"/>
<keyword evidence="2 4" id="KW-0238">DNA-binding</keyword>
<evidence type="ECO:0000313" key="6">
    <source>
        <dbReference type="EMBL" id="ANF23824.1"/>
    </source>
</evidence>
<feature type="domain" description="HTH tetR-type" evidence="5">
    <location>
        <begin position="6"/>
        <end position="66"/>
    </location>
</feature>
<accession>A0A172WK44</accession>
<reference evidence="6 7" key="1">
    <citation type="submission" date="2016-05" db="EMBL/GenBank/DDBJ databases">
        <title>Genome sequence of Pseudomonas stutzeri 273 and identification of the exopolysaccharide biosynthesis locus.</title>
        <authorList>
            <person name="Wu S."/>
            <person name="Sun C."/>
        </authorList>
    </citation>
    <scope>NUCLEOTIDE SEQUENCE [LARGE SCALE GENOMIC DNA]</scope>
    <source>
        <strain evidence="6 7">273</strain>
    </source>
</reference>
<feature type="DNA-binding region" description="H-T-H motif" evidence="4">
    <location>
        <begin position="29"/>
        <end position="48"/>
    </location>
</feature>
<dbReference type="PROSITE" id="PS50977">
    <property type="entry name" value="HTH_TETR_2"/>
    <property type="match status" value="1"/>
</dbReference>
<evidence type="ECO:0000259" key="5">
    <source>
        <dbReference type="PROSITE" id="PS50977"/>
    </source>
</evidence>
<protein>
    <recommendedName>
        <fullName evidence="5">HTH tetR-type domain-containing protein</fullName>
    </recommendedName>
</protein>
<dbReference type="InterPro" id="IPR001647">
    <property type="entry name" value="HTH_TetR"/>
</dbReference>
<dbReference type="GO" id="GO:0003677">
    <property type="term" value="F:DNA binding"/>
    <property type="evidence" value="ECO:0007669"/>
    <property type="project" value="UniProtKB-UniRule"/>
</dbReference>
<evidence type="ECO:0000256" key="1">
    <source>
        <dbReference type="ARBA" id="ARBA00023015"/>
    </source>
</evidence>